<evidence type="ECO:0000256" key="6">
    <source>
        <dbReference type="ARBA" id="ARBA00023163"/>
    </source>
</evidence>
<keyword evidence="3 8" id="KW-0863">Zinc-finger</keyword>
<comment type="caution">
    <text evidence="12">The sequence shown here is derived from an EMBL/GenBank/DDBJ whole genome shotgun (WGS) entry which is preliminary data.</text>
</comment>
<dbReference type="Gene3D" id="4.10.240.10">
    <property type="entry name" value="Zn(2)-C6 fungal-type DNA-binding domain"/>
    <property type="match status" value="1"/>
</dbReference>
<dbReference type="SUPFAM" id="SSF57667">
    <property type="entry name" value="beta-beta-alpha zinc fingers"/>
    <property type="match status" value="1"/>
</dbReference>
<evidence type="ECO:0000256" key="1">
    <source>
        <dbReference type="ARBA" id="ARBA00022723"/>
    </source>
</evidence>
<feature type="domain" description="Zn(2)-C6 fungal-type" evidence="10">
    <location>
        <begin position="123"/>
        <end position="152"/>
    </location>
</feature>
<keyword evidence="1" id="KW-0479">Metal-binding</keyword>
<evidence type="ECO:0000256" key="3">
    <source>
        <dbReference type="ARBA" id="ARBA00022771"/>
    </source>
</evidence>
<sequence length="380" mass="40434">MLRAICEVRVSQVPQPAQGWRDTVGIEEEEEGGAAAEMPLSQALGFVLIICVITRSGADEWLCISDTGDRPYKCQYCGDQFARSDLLSRHVNKCHANEKPLVNTTTRRKGSASTSRATTSKQACDQCVQSSLPCDGSNPCAKCVQRKYRCTYVKFHRQTAPVGPGHNPRPAGALPPAPNVQVPSLLGPSGSSPTTTTSRYPLYADEYGGVLGGQPAGLGDELSQSSSSYGGGRQALHEALYPSQNGGSSAANTNYPFAPLYPTNGSAEGAGDYAHSKYGSSRGLPAHDDMYRTSATTLAPTAAHATSGSSAAPTQWAGWPQQGAGGSQHHHQDAYHQQGQGHHAQHTHTLERNVYGAAGQPQHTLPPPHQQHGNTFVYYQ</sequence>
<dbReference type="InterPro" id="IPR013087">
    <property type="entry name" value="Znf_C2H2_type"/>
</dbReference>
<dbReference type="SUPFAM" id="SSF57701">
    <property type="entry name" value="Zn2/Cys6 DNA-binding domain"/>
    <property type="match status" value="1"/>
</dbReference>
<keyword evidence="5" id="KW-0805">Transcription regulation</keyword>
<dbReference type="GO" id="GO:0008270">
    <property type="term" value="F:zinc ion binding"/>
    <property type="evidence" value="ECO:0007669"/>
    <property type="project" value="UniProtKB-KW"/>
</dbReference>
<dbReference type="InterPro" id="IPR036864">
    <property type="entry name" value="Zn2-C6_fun-type_DNA-bd_sf"/>
</dbReference>
<dbReference type="CDD" id="cd00067">
    <property type="entry name" value="GAL4"/>
    <property type="match status" value="1"/>
</dbReference>
<protein>
    <submittedName>
        <fullName evidence="12">Uncharacterized protein</fullName>
    </submittedName>
</protein>
<dbReference type="Gene3D" id="3.30.160.60">
    <property type="entry name" value="Classic Zinc Finger"/>
    <property type="match status" value="1"/>
</dbReference>
<keyword evidence="6" id="KW-0804">Transcription</keyword>
<feature type="compositionally biased region" description="Low complexity" evidence="9">
    <location>
        <begin position="300"/>
        <end position="322"/>
    </location>
</feature>
<dbReference type="Proteomes" id="UP000541558">
    <property type="component" value="Unassembled WGS sequence"/>
</dbReference>
<organism evidence="12 13">
    <name type="scientific">Ephemerocybe angulata</name>
    <dbReference type="NCBI Taxonomy" id="980116"/>
    <lineage>
        <taxon>Eukaryota</taxon>
        <taxon>Fungi</taxon>
        <taxon>Dikarya</taxon>
        <taxon>Basidiomycota</taxon>
        <taxon>Agaricomycotina</taxon>
        <taxon>Agaricomycetes</taxon>
        <taxon>Agaricomycetidae</taxon>
        <taxon>Agaricales</taxon>
        <taxon>Agaricineae</taxon>
        <taxon>Psathyrellaceae</taxon>
        <taxon>Ephemerocybe</taxon>
    </lineage>
</organism>
<keyword evidence="7" id="KW-0539">Nucleus</keyword>
<dbReference type="PROSITE" id="PS50157">
    <property type="entry name" value="ZINC_FINGER_C2H2_2"/>
    <property type="match status" value="1"/>
</dbReference>
<evidence type="ECO:0000256" key="4">
    <source>
        <dbReference type="ARBA" id="ARBA00022833"/>
    </source>
</evidence>
<evidence type="ECO:0000313" key="13">
    <source>
        <dbReference type="Proteomes" id="UP000541558"/>
    </source>
</evidence>
<evidence type="ECO:0000256" key="9">
    <source>
        <dbReference type="SAM" id="MobiDB-lite"/>
    </source>
</evidence>
<dbReference type="EMBL" id="JAACJK010000001">
    <property type="protein sequence ID" value="KAF5342332.1"/>
    <property type="molecule type" value="Genomic_DNA"/>
</dbReference>
<evidence type="ECO:0000256" key="2">
    <source>
        <dbReference type="ARBA" id="ARBA00022737"/>
    </source>
</evidence>
<reference evidence="12 13" key="1">
    <citation type="journal article" date="2020" name="ISME J.">
        <title>Uncovering the hidden diversity of litter-decomposition mechanisms in mushroom-forming fungi.</title>
        <authorList>
            <person name="Floudas D."/>
            <person name="Bentzer J."/>
            <person name="Ahren D."/>
            <person name="Johansson T."/>
            <person name="Persson P."/>
            <person name="Tunlid A."/>
        </authorList>
    </citation>
    <scope>NUCLEOTIDE SEQUENCE [LARGE SCALE GENOMIC DNA]</scope>
    <source>
        <strain evidence="12 13">CBS 175.51</strain>
    </source>
</reference>
<evidence type="ECO:0000256" key="7">
    <source>
        <dbReference type="ARBA" id="ARBA00023242"/>
    </source>
</evidence>
<feature type="region of interest" description="Disordered" evidence="9">
    <location>
        <begin position="358"/>
        <end position="380"/>
    </location>
</feature>
<dbReference type="PROSITE" id="PS50048">
    <property type="entry name" value="ZN2_CY6_FUNGAL_2"/>
    <property type="match status" value="1"/>
</dbReference>
<evidence type="ECO:0000313" key="12">
    <source>
        <dbReference type="EMBL" id="KAF5342332.1"/>
    </source>
</evidence>
<dbReference type="InterPro" id="IPR001138">
    <property type="entry name" value="Zn2Cys6_DnaBD"/>
</dbReference>
<dbReference type="InterPro" id="IPR036236">
    <property type="entry name" value="Znf_C2H2_sf"/>
</dbReference>
<dbReference type="OrthoDB" id="6365676at2759"/>
<dbReference type="Pfam" id="PF00172">
    <property type="entry name" value="Zn_clus"/>
    <property type="match status" value="1"/>
</dbReference>
<evidence type="ECO:0000259" key="10">
    <source>
        <dbReference type="PROSITE" id="PS50048"/>
    </source>
</evidence>
<evidence type="ECO:0000256" key="8">
    <source>
        <dbReference type="PROSITE-ProRule" id="PRU00042"/>
    </source>
</evidence>
<gene>
    <name evidence="12" type="ORF">D9611_001161</name>
</gene>
<dbReference type="PROSITE" id="PS00028">
    <property type="entry name" value="ZINC_FINGER_C2H2_1"/>
    <property type="match status" value="1"/>
</dbReference>
<dbReference type="FunFam" id="3.30.160.60:FF:000100">
    <property type="entry name" value="Zinc finger 45-like"/>
    <property type="match status" value="1"/>
</dbReference>
<dbReference type="AlphaFoldDB" id="A0A8H5CIE6"/>
<dbReference type="PANTHER" id="PTHR47660:SF2">
    <property type="entry name" value="TRANSCRIPTION FACTOR WITH C2H2 AND ZN(2)-CYS(6) DNA BINDING DOMAIN (EUROFUNG)"/>
    <property type="match status" value="1"/>
</dbReference>
<feature type="region of interest" description="Disordered" evidence="9">
    <location>
        <begin position="300"/>
        <end position="346"/>
    </location>
</feature>
<feature type="domain" description="C2H2-type" evidence="11">
    <location>
        <begin position="72"/>
        <end position="100"/>
    </location>
</feature>
<keyword evidence="13" id="KW-1185">Reference proteome</keyword>
<evidence type="ECO:0000256" key="5">
    <source>
        <dbReference type="ARBA" id="ARBA00023015"/>
    </source>
</evidence>
<proteinExistence type="predicted"/>
<accession>A0A8H5CIE6</accession>
<dbReference type="GO" id="GO:0000981">
    <property type="term" value="F:DNA-binding transcription factor activity, RNA polymerase II-specific"/>
    <property type="evidence" value="ECO:0007669"/>
    <property type="project" value="InterPro"/>
</dbReference>
<evidence type="ECO:0000259" key="11">
    <source>
        <dbReference type="PROSITE" id="PS50157"/>
    </source>
</evidence>
<keyword evidence="4" id="KW-0862">Zinc</keyword>
<name>A0A8H5CIE6_9AGAR</name>
<dbReference type="PANTHER" id="PTHR47660">
    <property type="entry name" value="TRANSCRIPTION FACTOR WITH C2H2 AND ZN(2)-CYS(6) DNA BINDING DOMAIN (EUROFUNG)-RELATED-RELATED"/>
    <property type="match status" value="1"/>
</dbReference>
<keyword evidence="2" id="KW-0677">Repeat</keyword>